<dbReference type="PANTHER" id="PTHR10183">
    <property type="entry name" value="CALPAIN"/>
    <property type="match status" value="1"/>
</dbReference>
<evidence type="ECO:0000313" key="8">
    <source>
        <dbReference type="EMBL" id="KAK7090817.1"/>
    </source>
</evidence>
<proteinExistence type="inferred from homology"/>
<name>A0AAN9APN5_9CAEN</name>
<dbReference type="Proteomes" id="UP001374579">
    <property type="component" value="Unassembled WGS sequence"/>
</dbReference>
<dbReference type="PANTHER" id="PTHR10183:SF379">
    <property type="entry name" value="CALPAIN-5"/>
    <property type="match status" value="1"/>
</dbReference>
<keyword evidence="9" id="KW-1185">Reference proteome</keyword>
<dbReference type="Pfam" id="PF01067">
    <property type="entry name" value="Calpain_III"/>
    <property type="match status" value="1"/>
</dbReference>
<dbReference type="CDD" id="cd00214">
    <property type="entry name" value="Calpain_III"/>
    <property type="match status" value="1"/>
</dbReference>
<comment type="caution">
    <text evidence="8">The sequence shown here is derived from an EMBL/GenBank/DDBJ whole genome shotgun (WGS) entry which is preliminary data.</text>
</comment>
<dbReference type="SUPFAM" id="SSF54001">
    <property type="entry name" value="Cysteine proteinases"/>
    <property type="match status" value="1"/>
</dbReference>
<evidence type="ECO:0000256" key="4">
    <source>
        <dbReference type="ARBA" id="ARBA00022807"/>
    </source>
</evidence>
<feature type="active site" evidence="5 6">
    <location>
        <position position="287"/>
    </location>
</feature>
<accession>A0AAN9APN5</accession>
<dbReference type="GO" id="GO:0006508">
    <property type="term" value="P:proteolysis"/>
    <property type="evidence" value="ECO:0007669"/>
    <property type="project" value="UniProtKB-KW"/>
</dbReference>
<dbReference type="Pfam" id="PF00648">
    <property type="entry name" value="Peptidase_C2"/>
    <property type="match status" value="1"/>
</dbReference>
<dbReference type="InterPro" id="IPR001300">
    <property type="entry name" value="Peptidase_C2_calpain_cat"/>
</dbReference>
<dbReference type="InterPro" id="IPR022682">
    <property type="entry name" value="Calpain_domain_III"/>
</dbReference>
<dbReference type="SMART" id="SM00720">
    <property type="entry name" value="calpain_III"/>
    <property type="match status" value="1"/>
</dbReference>
<dbReference type="Gene3D" id="3.90.70.10">
    <property type="entry name" value="Cysteine proteinases"/>
    <property type="match status" value="1"/>
</dbReference>
<evidence type="ECO:0000256" key="1">
    <source>
        <dbReference type="ARBA" id="ARBA00007623"/>
    </source>
</evidence>
<keyword evidence="3 6" id="KW-0378">Hydrolase</keyword>
<dbReference type="InterPro" id="IPR036213">
    <property type="entry name" value="Calpain_III_sf"/>
</dbReference>
<dbReference type="InterPro" id="IPR022684">
    <property type="entry name" value="Calpain_cysteine_protease"/>
</dbReference>
<evidence type="ECO:0000259" key="7">
    <source>
        <dbReference type="PROSITE" id="PS50203"/>
    </source>
</evidence>
<protein>
    <recommendedName>
        <fullName evidence="7">Calpain catalytic domain-containing protein</fullName>
    </recommendedName>
</protein>
<dbReference type="PRINTS" id="PR00704">
    <property type="entry name" value="CALPAIN"/>
</dbReference>
<dbReference type="SUPFAM" id="SSF49758">
    <property type="entry name" value="Calpain large subunit, middle domain (domain III)"/>
    <property type="match status" value="1"/>
</dbReference>
<comment type="similarity">
    <text evidence="1">Belongs to the peptidase C2 family.</text>
</comment>
<evidence type="ECO:0000256" key="2">
    <source>
        <dbReference type="ARBA" id="ARBA00022670"/>
    </source>
</evidence>
<dbReference type="InterPro" id="IPR033883">
    <property type="entry name" value="C2_III"/>
</dbReference>
<dbReference type="GO" id="GO:0005737">
    <property type="term" value="C:cytoplasm"/>
    <property type="evidence" value="ECO:0007669"/>
    <property type="project" value="TreeGrafter"/>
</dbReference>
<dbReference type="PROSITE" id="PS50203">
    <property type="entry name" value="CALPAIN_CAT"/>
    <property type="match status" value="1"/>
</dbReference>
<reference evidence="8 9" key="1">
    <citation type="submission" date="2024-02" db="EMBL/GenBank/DDBJ databases">
        <title>Chromosome-scale genome assembly of the rough periwinkle Littorina saxatilis.</title>
        <authorList>
            <person name="De Jode A."/>
            <person name="Faria R."/>
            <person name="Formenti G."/>
            <person name="Sims Y."/>
            <person name="Smith T.P."/>
            <person name="Tracey A."/>
            <person name="Wood J.M.D."/>
            <person name="Zagrodzka Z.B."/>
            <person name="Johannesson K."/>
            <person name="Butlin R.K."/>
            <person name="Leder E.H."/>
        </authorList>
    </citation>
    <scope>NUCLEOTIDE SEQUENCE [LARGE SCALE GENOMIC DNA]</scope>
    <source>
        <strain evidence="8">Snail1</strain>
        <tissue evidence="8">Muscle</tissue>
    </source>
</reference>
<dbReference type="GO" id="GO:0004198">
    <property type="term" value="F:calcium-dependent cysteine-type endopeptidase activity"/>
    <property type="evidence" value="ECO:0007669"/>
    <property type="project" value="InterPro"/>
</dbReference>
<sequence>MGVFDTVKKYRGQDYKALKAKAKASGCMFVDSEFPPNDQSLSTTPGKFGNVEWKRPAELCQKPRLFTDGVSRDDVMQGNLGNCWFVAALSCLTSVKPYWHKVVPDPKSQEWNPEKTEEYQGIFKFHFWRYGHWTEVVVDDLLPTVNGKLIFIHSKCGGEFWSALLEKAYAKIFGSYEALDGGRLTEALEDFTGGVSDSLDLVEMGIKDKPDNRVDLYARLKREMDRNTMMGASIPADSSAEMEQVTPNGLVKGHAYGVTAVRDIHMKGSGLFGLFNREILQMICLRNPWGNKEWTGPFSDGSPEWDKITNSDKKKIGLVKEDDGEFWMTFEDFCGHFQRLDLCTLVNTSILSLRKTWHEGLAHGEWRGPNRAGGCSNHPTFLHNPQYAFDVTDDDDEFMIQLMQKSSRDQTGSSNKTIGFKVMRVETNRTFRMHNVDLHDVLKAKDFSNTRSLFSHQTRVKKGRYVIVPSTFEPNQEEEFLVRVYTSSSNNFMWVSWFFGFFFSFNF</sequence>
<dbReference type="InterPro" id="IPR038765">
    <property type="entry name" value="Papain-like_cys_pep_sf"/>
</dbReference>
<keyword evidence="4 6" id="KW-0788">Thiol protease</keyword>
<evidence type="ECO:0000313" key="9">
    <source>
        <dbReference type="Proteomes" id="UP001374579"/>
    </source>
</evidence>
<dbReference type="Gene3D" id="2.60.120.380">
    <property type="match status" value="1"/>
</dbReference>
<feature type="active site" evidence="5 6">
    <location>
        <position position="254"/>
    </location>
</feature>
<feature type="domain" description="Calpain catalytic" evidence="7">
    <location>
        <begin position="28"/>
        <end position="346"/>
    </location>
</feature>
<dbReference type="CDD" id="cd00044">
    <property type="entry name" value="CysPc"/>
    <property type="match status" value="1"/>
</dbReference>
<dbReference type="PROSITE" id="PS00139">
    <property type="entry name" value="THIOL_PROTEASE_CYS"/>
    <property type="match status" value="1"/>
</dbReference>
<dbReference type="FunFam" id="3.90.70.10:FF:000114">
    <property type="entry name" value="Calpain a"/>
    <property type="match status" value="1"/>
</dbReference>
<dbReference type="SMART" id="SM00230">
    <property type="entry name" value="CysPc"/>
    <property type="match status" value="1"/>
</dbReference>
<gene>
    <name evidence="8" type="ORF">V1264_010568</name>
</gene>
<organism evidence="8 9">
    <name type="scientific">Littorina saxatilis</name>
    <dbReference type="NCBI Taxonomy" id="31220"/>
    <lineage>
        <taxon>Eukaryota</taxon>
        <taxon>Metazoa</taxon>
        <taxon>Spiralia</taxon>
        <taxon>Lophotrochozoa</taxon>
        <taxon>Mollusca</taxon>
        <taxon>Gastropoda</taxon>
        <taxon>Caenogastropoda</taxon>
        <taxon>Littorinimorpha</taxon>
        <taxon>Littorinoidea</taxon>
        <taxon>Littorinidae</taxon>
        <taxon>Littorina</taxon>
    </lineage>
</organism>
<feature type="active site" evidence="5 6">
    <location>
        <position position="83"/>
    </location>
</feature>
<evidence type="ECO:0000256" key="5">
    <source>
        <dbReference type="PIRSR" id="PIRSR622684-1"/>
    </source>
</evidence>
<dbReference type="InterPro" id="IPR000169">
    <property type="entry name" value="Pept_cys_AS"/>
</dbReference>
<dbReference type="EMBL" id="JBAMIC010000024">
    <property type="protein sequence ID" value="KAK7090817.1"/>
    <property type="molecule type" value="Genomic_DNA"/>
</dbReference>
<dbReference type="AlphaFoldDB" id="A0AAN9APN5"/>
<keyword evidence="2 6" id="KW-0645">Protease</keyword>
<dbReference type="InterPro" id="IPR022683">
    <property type="entry name" value="Calpain_III"/>
</dbReference>
<evidence type="ECO:0000256" key="3">
    <source>
        <dbReference type="ARBA" id="ARBA00022801"/>
    </source>
</evidence>
<evidence type="ECO:0000256" key="6">
    <source>
        <dbReference type="PROSITE-ProRule" id="PRU00239"/>
    </source>
</evidence>